<feature type="transmembrane region" description="Helical" evidence="11">
    <location>
        <begin position="246"/>
        <end position="266"/>
    </location>
</feature>
<keyword evidence="6 11" id="KW-0812">Transmembrane</keyword>
<evidence type="ECO:0000259" key="12">
    <source>
        <dbReference type="Pfam" id="PF02687"/>
    </source>
</evidence>
<keyword evidence="5 10" id="KW-0132">Cell division</keyword>
<dbReference type="Pfam" id="PF18075">
    <property type="entry name" value="FtsX_ECD"/>
    <property type="match status" value="1"/>
</dbReference>
<dbReference type="PIRSF" id="PIRSF003097">
    <property type="entry name" value="FtsX"/>
    <property type="match status" value="1"/>
</dbReference>
<feature type="domain" description="FtsX extracellular" evidence="13">
    <location>
        <begin position="43"/>
        <end position="136"/>
    </location>
</feature>
<evidence type="ECO:0000256" key="8">
    <source>
        <dbReference type="ARBA" id="ARBA00023136"/>
    </source>
</evidence>
<evidence type="ECO:0000256" key="2">
    <source>
        <dbReference type="ARBA" id="ARBA00007379"/>
    </source>
</evidence>
<feature type="transmembrane region" description="Helical" evidence="11">
    <location>
        <begin position="208"/>
        <end position="226"/>
    </location>
</feature>
<comment type="similarity">
    <text evidence="2 10">Belongs to the ABC-4 integral membrane protein family. FtsX subfamily.</text>
</comment>
<dbReference type="GO" id="GO:0051301">
    <property type="term" value="P:cell division"/>
    <property type="evidence" value="ECO:0007669"/>
    <property type="project" value="UniProtKB-KW"/>
</dbReference>
<comment type="subcellular location">
    <subcellularLocation>
        <location evidence="1">Cell membrane</location>
        <topology evidence="1">Multi-pass membrane protein</topology>
    </subcellularLocation>
</comment>
<evidence type="ECO:0000256" key="5">
    <source>
        <dbReference type="ARBA" id="ARBA00022618"/>
    </source>
</evidence>
<accession>A0A5M6CI45</accession>
<dbReference type="InterPro" id="IPR003838">
    <property type="entry name" value="ABC3_permease_C"/>
</dbReference>
<dbReference type="AlphaFoldDB" id="A0A5M6CI45"/>
<dbReference type="Proteomes" id="UP000323632">
    <property type="component" value="Unassembled WGS sequence"/>
</dbReference>
<keyword evidence="4 10" id="KW-1003">Cell membrane</keyword>
<sequence length="281" mass="31574">MKKAPSYIYSIIGISLVLFLLGTIGWLVINGRGMSKYFKEQMELQVILHDNTRDETTKQLEGILQKQPFVSKATIVTKEEAATQMQKEMGEDFMQLLDVNPLYSSISVNLRSDYVNTDSINKIKAFLMQSNIVREVTYEKVVVDQMNATFRKFGLVLGAIALILFIAVIIIIDNTVRLAMFSNRLLIKTMQMVGATRWFIAKPFDKKAITTGLLSGLIAIIGLYLLKYAASSYIPQMVIFNDGTSLAILSLVILLVGVLISVLSTHRSVIKYLKLKLDDLY</sequence>
<reference evidence="14 15" key="1">
    <citation type="submission" date="2019-09" db="EMBL/GenBank/DDBJ databases">
        <title>Genome sequence and assembly of Taibaiella sp.</title>
        <authorList>
            <person name="Chhetri G."/>
        </authorList>
    </citation>
    <scope>NUCLEOTIDE SEQUENCE [LARGE SCALE GENOMIC DNA]</scope>
    <source>
        <strain evidence="14 15">KVB11</strain>
    </source>
</reference>
<evidence type="ECO:0000313" key="14">
    <source>
        <dbReference type="EMBL" id="KAA5534881.1"/>
    </source>
</evidence>
<dbReference type="Pfam" id="PF02687">
    <property type="entry name" value="FtsX"/>
    <property type="match status" value="1"/>
</dbReference>
<keyword evidence="9 10" id="KW-0131">Cell cycle</keyword>
<evidence type="ECO:0000256" key="11">
    <source>
        <dbReference type="SAM" id="Phobius"/>
    </source>
</evidence>
<dbReference type="Gene3D" id="3.30.70.3040">
    <property type="match status" value="1"/>
</dbReference>
<evidence type="ECO:0000313" key="15">
    <source>
        <dbReference type="Proteomes" id="UP000323632"/>
    </source>
</evidence>
<organism evidence="14 15">
    <name type="scientific">Taibaiella lutea</name>
    <dbReference type="NCBI Taxonomy" id="2608001"/>
    <lineage>
        <taxon>Bacteria</taxon>
        <taxon>Pseudomonadati</taxon>
        <taxon>Bacteroidota</taxon>
        <taxon>Chitinophagia</taxon>
        <taxon>Chitinophagales</taxon>
        <taxon>Chitinophagaceae</taxon>
        <taxon>Taibaiella</taxon>
    </lineage>
</organism>
<evidence type="ECO:0000256" key="3">
    <source>
        <dbReference type="ARBA" id="ARBA00021907"/>
    </source>
</evidence>
<evidence type="ECO:0000256" key="6">
    <source>
        <dbReference type="ARBA" id="ARBA00022692"/>
    </source>
</evidence>
<keyword evidence="15" id="KW-1185">Reference proteome</keyword>
<evidence type="ECO:0000259" key="13">
    <source>
        <dbReference type="Pfam" id="PF18075"/>
    </source>
</evidence>
<feature type="domain" description="ABC3 transporter permease C-terminal" evidence="12">
    <location>
        <begin position="160"/>
        <end position="267"/>
    </location>
</feature>
<keyword evidence="8 10" id="KW-0472">Membrane</keyword>
<dbReference type="PANTHER" id="PTHR47755">
    <property type="entry name" value="CELL DIVISION PROTEIN FTSX"/>
    <property type="match status" value="1"/>
</dbReference>
<dbReference type="GO" id="GO:0005886">
    <property type="term" value="C:plasma membrane"/>
    <property type="evidence" value="ECO:0007669"/>
    <property type="project" value="UniProtKB-SubCell"/>
</dbReference>
<evidence type="ECO:0000256" key="10">
    <source>
        <dbReference type="PIRNR" id="PIRNR003097"/>
    </source>
</evidence>
<feature type="transmembrane region" description="Helical" evidence="11">
    <location>
        <begin position="153"/>
        <end position="172"/>
    </location>
</feature>
<evidence type="ECO:0000256" key="4">
    <source>
        <dbReference type="ARBA" id="ARBA00022475"/>
    </source>
</evidence>
<comment type="caution">
    <text evidence="14">The sequence shown here is derived from an EMBL/GenBank/DDBJ whole genome shotgun (WGS) entry which is preliminary data.</text>
</comment>
<dbReference type="RefSeq" id="WP_150032560.1">
    <property type="nucleotide sequence ID" value="NZ_VWSH01000002.1"/>
</dbReference>
<evidence type="ECO:0000256" key="1">
    <source>
        <dbReference type="ARBA" id="ARBA00004651"/>
    </source>
</evidence>
<dbReference type="PANTHER" id="PTHR47755:SF1">
    <property type="entry name" value="CELL DIVISION PROTEIN FTSX"/>
    <property type="match status" value="1"/>
</dbReference>
<evidence type="ECO:0000256" key="9">
    <source>
        <dbReference type="ARBA" id="ARBA00023306"/>
    </source>
</evidence>
<evidence type="ECO:0000256" key="7">
    <source>
        <dbReference type="ARBA" id="ARBA00022989"/>
    </source>
</evidence>
<dbReference type="EMBL" id="VWSH01000002">
    <property type="protein sequence ID" value="KAA5534881.1"/>
    <property type="molecule type" value="Genomic_DNA"/>
</dbReference>
<proteinExistence type="inferred from homology"/>
<protein>
    <recommendedName>
        <fullName evidence="3 10">Cell division protein FtsX</fullName>
    </recommendedName>
</protein>
<feature type="transmembrane region" description="Helical" evidence="11">
    <location>
        <begin position="6"/>
        <end position="29"/>
    </location>
</feature>
<keyword evidence="7 11" id="KW-1133">Transmembrane helix</keyword>
<gene>
    <name evidence="14" type="ORF">F0919_09775</name>
</gene>
<name>A0A5M6CI45_9BACT</name>
<dbReference type="InterPro" id="IPR040690">
    <property type="entry name" value="FtsX_ECD"/>
</dbReference>
<dbReference type="InterPro" id="IPR004513">
    <property type="entry name" value="FtsX"/>
</dbReference>